<dbReference type="Pfam" id="PF00172">
    <property type="entry name" value="Zn_clus"/>
    <property type="match status" value="1"/>
</dbReference>
<accession>A0AAJ0DL92</accession>
<dbReference type="EMBL" id="JAWDJX010000020">
    <property type="protein sequence ID" value="KAK3052596.1"/>
    <property type="molecule type" value="Genomic_DNA"/>
</dbReference>
<feature type="domain" description="Zn(2)-C6 fungal-type" evidence="3">
    <location>
        <begin position="39"/>
        <end position="68"/>
    </location>
</feature>
<feature type="region of interest" description="Disordered" evidence="2">
    <location>
        <begin position="1"/>
        <end position="33"/>
    </location>
</feature>
<keyword evidence="1" id="KW-0539">Nucleus</keyword>
<dbReference type="PANTHER" id="PTHR47785">
    <property type="entry name" value="ZN(II)2CYS6 TRANSCRIPTION FACTOR (EUROFUNG)-RELATED-RELATED"/>
    <property type="match status" value="1"/>
</dbReference>
<feature type="region of interest" description="Disordered" evidence="2">
    <location>
        <begin position="195"/>
        <end position="221"/>
    </location>
</feature>
<organism evidence="4 5">
    <name type="scientific">Extremus antarcticus</name>
    <dbReference type="NCBI Taxonomy" id="702011"/>
    <lineage>
        <taxon>Eukaryota</taxon>
        <taxon>Fungi</taxon>
        <taxon>Dikarya</taxon>
        <taxon>Ascomycota</taxon>
        <taxon>Pezizomycotina</taxon>
        <taxon>Dothideomycetes</taxon>
        <taxon>Dothideomycetidae</taxon>
        <taxon>Mycosphaerellales</taxon>
        <taxon>Extremaceae</taxon>
        <taxon>Extremus</taxon>
    </lineage>
</organism>
<gene>
    <name evidence="4" type="ORF">LTR09_006451</name>
</gene>
<dbReference type="GO" id="GO:0000981">
    <property type="term" value="F:DNA-binding transcription factor activity, RNA polymerase II-specific"/>
    <property type="evidence" value="ECO:0007669"/>
    <property type="project" value="InterPro"/>
</dbReference>
<name>A0AAJ0DL92_9PEZI</name>
<evidence type="ECO:0000259" key="3">
    <source>
        <dbReference type="PROSITE" id="PS50048"/>
    </source>
</evidence>
<reference evidence="4" key="1">
    <citation type="submission" date="2023-04" db="EMBL/GenBank/DDBJ databases">
        <title>Black Yeasts Isolated from many extreme environments.</title>
        <authorList>
            <person name="Coleine C."/>
            <person name="Stajich J.E."/>
            <person name="Selbmann L."/>
        </authorList>
    </citation>
    <scope>NUCLEOTIDE SEQUENCE</scope>
    <source>
        <strain evidence="4">CCFEE 5312</strain>
    </source>
</reference>
<dbReference type="Gene3D" id="4.10.240.10">
    <property type="entry name" value="Zn(2)-C6 fungal-type DNA-binding domain"/>
    <property type="match status" value="1"/>
</dbReference>
<dbReference type="Proteomes" id="UP001271007">
    <property type="component" value="Unassembled WGS sequence"/>
</dbReference>
<comment type="caution">
    <text evidence="4">The sequence shown here is derived from an EMBL/GenBank/DDBJ whole genome shotgun (WGS) entry which is preliminary data.</text>
</comment>
<evidence type="ECO:0000313" key="5">
    <source>
        <dbReference type="Proteomes" id="UP001271007"/>
    </source>
</evidence>
<keyword evidence="5" id="KW-1185">Reference proteome</keyword>
<dbReference type="PANTHER" id="PTHR47785:SF4">
    <property type="entry name" value="ZN(II)2CYS6 TRANSCRIPTION FACTOR (EUROFUNG)"/>
    <property type="match status" value="1"/>
</dbReference>
<feature type="compositionally biased region" description="Pro residues" evidence="2">
    <location>
        <begin position="7"/>
        <end position="17"/>
    </location>
</feature>
<dbReference type="SUPFAM" id="SSF57701">
    <property type="entry name" value="Zn2/Cys6 DNA-binding domain"/>
    <property type="match status" value="1"/>
</dbReference>
<dbReference type="SMART" id="SM00066">
    <property type="entry name" value="GAL4"/>
    <property type="match status" value="1"/>
</dbReference>
<evidence type="ECO:0000313" key="4">
    <source>
        <dbReference type="EMBL" id="KAK3052596.1"/>
    </source>
</evidence>
<dbReference type="PROSITE" id="PS50048">
    <property type="entry name" value="ZN2_CY6_FUNGAL_2"/>
    <property type="match status" value="1"/>
</dbReference>
<sequence>MQQFPQPRYPWPPPEPMRLPRTPSWTSTPPTRAARVQQACDQCRARKRRCDAMQPCDNCMRENRDCVYIRSPNLKDDKLVNLITAVSEKLEHLSETVQRVDRAHRTTHQLLFSESKDHGPALKEHRTPAHNLLFLWQSIRALVDAAHIDVHGDYVARAEDRPLLDPFARRSSSRAFLECPRARLDTTLLPLRAASAPRICPPRRNPQEEAPSGQGGLTPDGRLDLRRSTLEALLAAYLANIHILHPFLNKPKLRVMLDAFIEAFPDDTLAKDHESPDETSSLGRKRKRSRFDEGIGYHDTHTASFHPPQQQRVENAIVWLVLALGKICLHKKPLPEVFDGSPDAEAILSPAPSRDERSRDISPSSVDSLSAATLGDSHASAHGFVSPSQSSKIVLGDWQEGPLASYERNVDAVPGLAYYTAATAVLGSQADGTSLAHAQIFALAGLYKGQLARVRESISWISRSAQVVRVLLHVEGLFNNGPLPVAPNVRKSTRHKQSDDKDGYQDAIKLTAWSALQLESDILAELSFPSSGLPALELVPYDIPDCSVEPHSLDGVRATAYDHETVVLFYSAQTFLRTRLNNAHDEIYGKAGTGQPLPQIRDMLRAHDLVLTEWRTKLPPGLRWEDKDPPSSNILHARLRAKYWGARYIITRPFLDYVMHIMPYITSTSDVERAAKDARGDPRDPAEVRLLEAIAGMPRSEIEAAVESCIDAAMQSTVAFDGIQDRLIVTNIHGTAHA</sequence>
<dbReference type="InterPro" id="IPR053181">
    <property type="entry name" value="EcdB-like_regulator"/>
</dbReference>
<dbReference type="CDD" id="cd00067">
    <property type="entry name" value="GAL4"/>
    <property type="match status" value="1"/>
</dbReference>
<dbReference type="GO" id="GO:0008270">
    <property type="term" value="F:zinc ion binding"/>
    <property type="evidence" value="ECO:0007669"/>
    <property type="project" value="InterPro"/>
</dbReference>
<evidence type="ECO:0000256" key="2">
    <source>
        <dbReference type="SAM" id="MobiDB-lite"/>
    </source>
</evidence>
<evidence type="ECO:0000256" key="1">
    <source>
        <dbReference type="ARBA" id="ARBA00023242"/>
    </source>
</evidence>
<feature type="compositionally biased region" description="Low complexity" evidence="2">
    <location>
        <begin position="19"/>
        <end position="32"/>
    </location>
</feature>
<feature type="region of interest" description="Disordered" evidence="2">
    <location>
        <begin position="345"/>
        <end position="369"/>
    </location>
</feature>
<dbReference type="InterPro" id="IPR001138">
    <property type="entry name" value="Zn2Cys6_DnaBD"/>
</dbReference>
<dbReference type="PROSITE" id="PS00463">
    <property type="entry name" value="ZN2_CY6_FUNGAL_1"/>
    <property type="match status" value="1"/>
</dbReference>
<feature type="region of interest" description="Disordered" evidence="2">
    <location>
        <begin position="269"/>
        <end position="290"/>
    </location>
</feature>
<dbReference type="AlphaFoldDB" id="A0AAJ0DL92"/>
<protein>
    <recommendedName>
        <fullName evidence="3">Zn(2)-C6 fungal-type domain-containing protein</fullName>
    </recommendedName>
</protein>
<dbReference type="InterPro" id="IPR036864">
    <property type="entry name" value="Zn2-C6_fun-type_DNA-bd_sf"/>
</dbReference>
<proteinExistence type="predicted"/>
<dbReference type="CDD" id="cd12148">
    <property type="entry name" value="fungal_TF_MHR"/>
    <property type="match status" value="1"/>
</dbReference>